<keyword evidence="9 15" id="KW-0067">ATP-binding</keyword>
<dbReference type="Gene3D" id="3.30.565.10">
    <property type="entry name" value="Histidine kinase-like ATPase, C-terminal domain"/>
    <property type="match status" value="1"/>
</dbReference>
<evidence type="ECO:0000256" key="4">
    <source>
        <dbReference type="ARBA" id="ARBA00022553"/>
    </source>
</evidence>
<evidence type="ECO:0000256" key="3">
    <source>
        <dbReference type="ARBA" id="ARBA00012438"/>
    </source>
</evidence>
<dbReference type="PROSITE" id="PS50109">
    <property type="entry name" value="HIS_KIN"/>
    <property type="match status" value="1"/>
</dbReference>
<feature type="domain" description="PAS" evidence="14">
    <location>
        <begin position="171"/>
        <end position="241"/>
    </location>
</feature>
<accession>A0A9X1UXV8</accession>
<dbReference type="GO" id="GO:0005524">
    <property type="term" value="F:ATP binding"/>
    <property type="evidence" value="ECO:0007669"/>
    <property type="project" value="UniProtKB-KW"/>
</dbReference>
<dbReference type="SMART" id="SM00388">
    <property type="entry name" value="HisKA"/>
    <property type="match status" value="1"/>
</dbReference>
<sequence>MDKDLRIKELERELAENKEQTESLEKQVCSYEESSANLKEEIYQLKDFLYSSTAQIAFLKGPDYRIEFANKSVIKVWGKGDDVVGKPLFDVIPEVRDQGIEDYLNKVYNSGEPYHARALPVEHNINGEMVKSYFDFSYMPHYNSDGKIVGVDIIAQDVTQQAMLHQKVRKSEKEFRGLVDFMPHKISIADAEGNSVFYNKSWLDYTGMTMDEFLDSHWTQIIHPEHVEKVEQELAECLEKGKDLDIELKIKDKNGDYKWHLCRAIAMKDDGITTSWISSSTQIQKLKEEEQRKEDFLKLVSHELKTPVTSIKGYVQLLQSILNSEKDNITKPYLHRIEDQIERLIRLISEMLDLSRIEQNELELHTEEFSLNEHVENIIEDIFHTNKDIQIELEHLCKCDIVADKDRIGQVIINFITNALKYSMDAKRVLVKVFYENENHVAVSVKDFGIGIEKKDLNRIFKRFYRVSAKNEETYAGFGIGLYLSNEIIERHNGKILVDSEPGEGSQFTFILPLNQN</sequence>
<dbReference type="EMBL" id="JAJSON010000025">
    <property type="protein sequence ID" value="MCG9972327.1"/>
    <property type="molecule type" value="Genomic_DNA"/>
</dbReference>
<evidence type="ECO:0000259" key="13">
    <source>
        <dbReference type="PROSITE" id="PS50109"/>
    </source>
</evidence>
<comment type="caution">
    <text evidence="15">The sequence shown here is derived from an EMBL/GenBank/DDBJ whole genome shotgun (WGS) entry which is preliminary data.</text>
</comment>
<dbReference type="GO" id="GO:0030295">
    <property type="term" value="F:protein kinase activator activity"/>
    <property type="evidence" value="ECO:0007669"/>
    <property type="project" value="TreeGrafter"/>
</dbReference>
<keyword evidence="10" id="KW-1133">Transmembrane helix</keyword>
<dbReference type="SMART" id="SM00091">
    <property type="entry name" value="PAS"/>
    <property type="match status" value="2"/>
</dbReference>
<dbReference type="SUPFAM" id="SSF47384">
    <property type="entry name" value="Homodimeric domain of signal transducing histidine kinase"/>
    <property type="match status" value="1"/>
</dbReference>
<reference evidence="15" key="1">
    <citation type="submission" date="2021-12" db="EMBL/GenBank/DDBJ databases">
        <title>Description of Gramella crocea sp. nov., a new bacterium isolated from activated sludge.</title>
        <authorList>
            <person name="Zhang X."/>
        </authorList>
    </citation>
    <scope>NUCLEOTIDE SEQUENCE</scope>
    <source>
        <strain evidence="15">YB25</strain>
    </source>
</reference>
<dbReference type="InterPro" id="IPR013655">
    <property type="entry name" value="PAS_fold_3"/>
</dbReference>
<dbReference type="InterPro" id="IPR035965">
    <property type="entry name" value="PAS-like_dom_sf"/>
</dbReference>
<dbReference type="InterPro" id="IPR000014">
    <property type="entry name" value="PAS"/>
</dbReference>
<comment type="catalytic activity">
    <reaction evidence="1">
        <text>ATP + protein L-histidine = ADP + protein N-phospho-L-histidine.</text>
        <dbReference type="EC" id="2.7.13.3"/>
    </reaction>
</comment>
<dbReference type="GO" id="GO:0016020">
    <property type="term" value="C:membrane"/>
    <property type="evidence" value="ECO:0007669"/>
    <property type="project" value="UniProtKB-SubCell"/>
</dbReference>
<keyword evidence="11" id="KW-0902">Two-component regulatory system</keyword>
<dbReference type="FunFam" id="1.10.287.130:FF:000001">
    <property type="entry name" value="Two-component sensor histidine kinase"/>
    <property type="match status" value="1"/>
</dbReference>
<dbReference type="InterPro" id="IPR003661">
    <property type="entry name" value="HisK_dim/P_dom"/>
</dbReference>
<evidence type="ECO:0000256" key="6">
    <source>
        <dbReference type="ARBA" id="ARBA00022692"/>
    </source>
</evidence>
<name>A0A9X1UXV8_9FLAO</name>
<dbReference type="CDD" id="cd00075">
    <property type="entry name" value="HATPase"/>
    <property type="match status" value="1"/>
</dbReference>
<dbReference type="Pfam" id="PF08447">
    <property type="entry name" value="PAS_3"/>
    <property type="match status" value="1"/>
</dbReference>
<evidence type="ECO:0000256" key="2">
    <source>
        <dbReference type="ARBA" id="ARBA00004141"/>
    </source>
</evidence>
<dbReference type="RefSeq" id="WP_240099478.1">
    <property type="nucleotide sequence ID" value="NZ_JAJSON010000025.1"/>
</dbReference>
<evidence type="ECO:0000259" key="14">
    <source>
        <dbReference type="PROSITE" id="PS50112"/>
    </source>
</evidence>
<evidence type="ECO:0000256" key="5">
    <source>
        <dbReference type="ARBA" id="ARBA00022679"/>
    </source>
</evidence>
<dbReference type="InterPro" id="IPR013656">
    <property type="entry name" value="PAS_4"/>
</dbReference>
<dbReference type="Proteomes" id="UP001139344">
    <property type="component" value="Unassembled WGS sequence"/>
</dbReference>
<keyword evidence="5" id="KW-0808">Transferase</keyword>
<organism evidence="15 16">
    <name type="scientific">Christiangramia crocea</name>
    <dbReference type="NCBI Taxonomy" id="2904124"/>
    <lineage>
        <taxon>Bacteria</taxon>
        <taxon>Pseudomonadati</taxon>
        <taxon>Bacteroidota</taxon>
        <taxon>Flavobacteriia</taxon>
        <taxon>Flavobacteriales</taxon>
        <taxon>Flavobacteriaceae</taxon>
        <taxon>Christiangramia</taxon>
    </lineage>
</organism>
<evidence type="ECO:0000313" key="16">
    <source>
        <dbReference type="Proteomes" id="UP001139344"/>
    </source>
</evidence>
<evidence type="ECO:0000256" key="8">
    <source>
        <dbReference type="ARBA" id="ARBA00022777"/>
    </source>
</evidence>
<dbReference type="SUPFAM" id="SSF55874">
    <property type="entry name" value="ATPase domain of HSP90 chaperone/DNA topoisomerase II/histidine kinase"/>
    <property type="match status" value="1"/>
</dbReference>
<evidence type="ECO:0000256" key="9">
    <source>
        <dbReference type="ARBA" id="ARBA00022840"/>
    </source>
</evidence>
<evidence type="ECO:0000256" key="12">
    <source>
        <dbReference type="ARBA" id="ARBA00023136"/>
    </source>
</evidence>
<dbReference type="InterPro" id="IPR036097">
    <property type="entry name" value="HisK_dim/P_sf"/>
</dbReference>
<dbReference type="PROSITE" id="PS50112">
    <property type="entry name" value="PAS"/>
    <property type="match status" value="1"/>
</dbReference>
<dbReference type="CDD" id="cd00082">
    <property type="entry name" value="HisKA"/>
    <property type="match status" value="1"/>
</dbReference>
<dbReference type="NCBIfam" id="TIGR00229">
    <property type="entry name" value="sensory_box"/>
    <property type="match status" value="1"/>
</dbReference>
<dbReference type="EC" id="2.7.13.3" evidence="3"/>
<dbReference type="AlphaFoldDB" id="A0A9X1UXV8"/>
<dbReference type="Pfam" id="PF00512">
    <property type="entry name" value="HisKA"/>
    <property type="match status" value="1"/>
</dbReference>
<keyword evidence="6" id="KW-0812">Transmembrane</keyword>
<keyword evidence="16" id="KW-1185">Reference proteome</keyword>
<keyword evidence="4" id="KW-0597">Phosphoprotein</keyword>
<dbReference type="InterPro" id="IPR050351">
    <property type="entry name" value="BphY/WalK/GraS-like"/>
</dbReference>
<keyword evidence="12" id="KW-0472">Membrane</keyword>
<keyword evidence="8" id="KW-0418">Kinase</keyword>
<dbReference type="PRINTS" id="PR00344">
    <property type="entry name" value="BCTRLSENSOR"/>
</dbReference>
<dbReference type="Pfam" id="PF08448">
    <property type="entry name" value="PAS_4"/>
    <property type="match status" value="1"/>
</dbReference>
<dbReference type="GO" id="GO:0000155">
    <property type="term" value="F:phosphorelay sensor kinase activity"/>
    <property type="evidence" value="ECO:0007669"/>
    <property type="project" value="InterPro"/>
</dbReference>
<evidence type="ECO:0000313" key="15">
    <source>
        <dbReference type="EMBL" id="MCG9972327.1"/>
    </source>
</evidence>
<evidence type="ECO:0000256" key="7">
    <source>
        <dbReference type="ARBA" id="ARBA00022741"/>
    </source>
</evidence>
<dbReference type="FunFam" id="3.30.565.10:FF:000006">
    <property type="entry name" value="Sensor histidine kinase WalK"/>
    <property type="match status" value="1"/>
</dbReference>
<comment type="subcellular location">
    <subcellularLocation>
        <location evidence="2">Membrane</location>
        <topology evidence="2">Multi-pass membrane protein</topology>
    </subcellularLocation>
</comment>
<dbReference type="PANTHER" id="PTHR42878:SF7">
    <property type="entry name" value="SENSOR HISTIDINE KINASE GLRK"/>
    <property type="match status" value="1"/>
</dbReference>
<proteinExistence type="predicted"/>
<dbReference type="Gene3D" id="3.30.450.20">
    <property type="entry name" value="PAS domain"/>
    <property type="match status" value="2"/>
</dbReference>
<dbReference type="Pfam" id="PF02518">
    <property type="entry name" value="HATPase_c"/>
    <property type="match status" value="1"/>
</dbReference>
<evidence type="ECO:0000256" key="10">
    <source>
        <dbReference type="ARBA" id="ARBA00022989"/>
    </source>
</evidence>
<protein>
    <recommendedName>
        <fullName evidence="3">histidine kinase</fullName>
        <ecNumber evidence="3">2.7.13.3</ecNumber>
    </recommendedName>
</protein>
<dbReference type="PANTHER" id="PTHR42878">
    <property type="entry name" value="TWO-COMPONENT HISTIDINE KINASE"/>
    <property type="match status" value="1"/>
</dbReference>
<gene>
    <name evidence="15" type="ORF">LU635_11825</name>
</gene>
<dbReference type="SUPFAM" id="SSF55785">
    <property type="entry name" value="PYP-like sensor domain (PAS domain)"/>
    <property type="match status" value="2"/>
</dbReference>
<dbReference type="InterPro" id="IPR036890">
    <property type="entry name" value="HATPase_C_sf"/>
</dbReference>
<dbReference type="InterPro" id="IPR004358">
    <property type="entry name" value="Sig_transdc_His_kin-like_C"/>
</dbReference>
<dbReference type="GO" id="GO:0007234">
    <property type="term" value="P:osmosensory signaling via phosphorelay pathway"/>
    <property type="evidence" value="ECO:0007669"/>
    <property type="project" value="TreeGrafter"/>
</dbReference>
<dbReference type="InterPro" id="IPR003594">
    <property type="entry name" value="HATPase_dom"/>
</dbReference>
<dbReference type="CDD" id="cd00130">
    <property type="entry name" value="PAS"/>
    <property type="match status" value="1"/>
</dbReference>
<evidence type="ECO:0000256" key="1">
    <source>
        <dbReference type="ARBA" id="ARBA00000085"/>
    </source>
</evidence>
<evidence type="ECO:0000256" key="11">
    <source>
        <dbReference type="ARBA" id="ARBA00023012"/>
    </source>
</evidence>
<keyword evidence="7" id="KW-0547">Nucleotide-binding</keyword>
<dbReference type="InterPro" id="IPR005467">
    <property type="entry name" value="His_kinase_dom"/>
</dbReference>
<dbReference type="SMART" id="SM00387">
    <property type="entry name" value="HATPase_c"/>
    <property type="match status" value="1"/>
</dbReference>
<feature type="domain" description="Histidine kinase" evidence="13">
    <location>
        <begin position="299"/>
        <end position="516"/>
    </location>
</feature>
<dbReference type="FunFam" id="3.30.450.20:FF:000099">
    <property type="entry name" value="Sensory box sensor histidine kinase"/>
    <property type="match status" value="1"/>
</dbReference>
<dbReference type="GO" id="GO:0000156">
    <property type="term" value="F:phosphorelay response regulator activity"/>
    <property type="evidence" value="ECO:0007669"/>
    <property type="project" value="TreeGrafter"/>
</dbReference>
<dbReference type="Gene3D" id="1.10.287.130">
    <property type="match status" value="1"/>
</dbReference>